<dbReference type="PROSITE" id="PS50112">
    <property type="entry name" value="PAS"/>
    <property type="match status" value="3"/>
</dbReference>
<keyword evidence="6" id="KW-0902">Two-component regulatory system</keyword>
<proteinExistence type="predicted"/>
<dbReference type="Proteomes" id="UP000033101">
    <property type="component" value="Chromosome"/>
</dbReference>
<dbReference type="InterPro" id="IPR003594">
    <property type="entry name" value="HATPase_dom"/>
</dbReference>
<evidence type="ECO:0000313" key="11">
    <source>
        <dbReference type="EMBL" id="AKB77520.1"/>
    </source>
</evidence>
<organism evidence="11 12">
    <name type="scientific">Methanosarcina horonobensis HB-1 = JCM 15518</name>
    <dbReference type="NCBI Taxonomy" id="1434110"/>
    <lineage>
        <taxon>Archaea</taxon>
        <taxon>Methanobacteriati</taxon>
        <taxon>Methanobacteriota</taxon>
        <taxon>Stenosarchaea group</taxon>
        <taxon>Methanomicrobia</taxon>
        <taxon>Methanosarcinales</taxon>
        <taxon>Methanosarcinaceae</taxon>
        <taxon>Methanosarcina</taxon>
    </lineage>
</organism>
<dbReference type="InterPro" id="IPR005467">
    <property type="entry name" value="His_kinase_dom"/>
</dbReference>
<feature type="coiled-coil region" evidence="7">
    <location>
        <begin position="555"/>
        <end position="593"/>
    </location>
</feature>
<evidence type="ECO:0000259" key="9">
    <source>
        <dbReference type="PROSITE" id="PS50112"/>
    </source>
</evidence>
<feature type="domain" description="PAS" evidence="9">
    <location>
        <begin position="109"/>
        <end position="174"/>
    </location>
</feature>
<feature type="domain" description="PAC" evidence="10">
    <location>
        <begin position="667"/>
        <end position="719"/>
    </location>
</feature>
<evidence type="ECO:0000256" key="3">
    <source>
        <dbReference type="ARBA" id="ARBA00022741"/>
    </source>
</evidence>
<dbReference type="SUPFAM" id="SSF55785">
    <property type="entry name" value="PYP-like sensor domain (PAS domain)"/>
    <property type="match status" value="4"/>
</dbReference>
<dbReference type="NCBIfam" id="TIGR00229">
    <property type="entry name" value="sensory_box"/>
    <property type="match status" value="4"/>
</dbReference>
<dbReference type="CDD" id="cd00130">
    <property type="entry name" value="PAS"/>
    <property type="match status" value="3"/>
</dbReference>
<name>A0A0E3WTA7_9EURY</name>
<dbReference type="RefSeq" id="WP_052730730.1">
    <property type="nucleotide sequence ID" value="NZ_CP009516.1"/>
</dbReference>
<evidence type="ECO:0000256" key="5">
    <source>
        <dbReference type="ARBA" id="ARBA00022840"/>
    </source>
</evidence>
<feature type="domain" description="Histidine kinase" evidence="8">
    <location>
        <begin position="849"/>
        <end position="1071"/>
    </location>
</feature>
<evidence type="ECO:0000256" key="2">
    <source>
        <dbReference type="ARBA" id="ARBA00022679"/>
    </source>
</evidence>
<dbReference type="Pfam" id="PF00989">
    <property type="entry name" value="PAS"/>
    <property type="match status" value="1"/>
</dbReference>
<dbReference type="Pfam" id="PF10114">
    <property type="entry name" value="PocR"/>
    <property type="match status" value="1"/>
</dbReference>
<keyword evidence="2" id="KW-0808">Transferase</keyword>
<dbReference type="KEGG" id="mhor:MSHOH_1037"/>
<dbReference type="PATRIC" id="fig|1434110.4.peg.1286"/>
<evidence type="ECO:0000256" key="4">
    <source>
        <dbReference type="ARBA" id="ARBA00022777"/>
    </source>
</evidence>
<dbReference type="GO" id="GO:0016301">
    <property type="term" value="F:kinase activity"/>
    <property type="evidence" value="ECO:0007669"/>
    <property type="project" value="UniProtKB-KW"/>
</dbReference>
<dbReference type="Gene3D" id="3.30.565.10">
    <property type="entry name" value="Histidine kinase-like ATPase, C-terminal domain"/>
    <property type="match status" value="1"/>
</dbReference>
<dbReference type="Pfam" id="PF08447">
    <property type="entry name" value="PAS_3"/>
    <property type="match status" value="2"/>
</dbReference>
<feature type="domain" description="PAS" evidence="9">
    <location>
        <begin position="716"/>
        <end position="785"/>
    </location>
</feature>
<sequence length="1073" mass="123350">MKANMEQFSEENPNPVLTVKKDGTVLYSNEAGKPLLHEWDMRIGERLPSCIGDFVQRVISQNNQEKTEVKVGKKVYLIAFHPFPEKECVNIYIFDISDQKKFEEKLKESEKRYRNIIEVANEGIWILDTKARTTYVNERMAEMLGYSQEEMIGRFVWDFADEESKAILKLNLEKRRQGIDEIYELRLRRKDGLALWVLISARPSFNEDSKFTGSLGMLTDITERKQAEEALRQREQHIRLKLENILSPARKTANLELAKIIDVEATQPLMEDFYKLAHIPIGLNDLKGNVLIGVGWQDICTRFHRVHPETCKHCIESDTELSTDVSPGEFKLYRCKNNMWDIATPIIVESQHIGYVFSGQFFFDDESLDYELFRSRARQYGFNEEEYIAALEKVPRLSREAVDTGMAFFMTFANMISQLSYSNIKLAKSLEERDTLVNALLENREDLNHAQAVGNIGSWRLDVRKNELTCSDENYRIFGIPEGTPLTYETFLTAVHPDDREYVEKEWKAGLVSEPKEIEHRIIADGKIRWVREKAYLEFDKGGALTSGFGITQDITERKKAEEALKKACDSLEEKVKERTAELEETYNALVENERRFSEAQKMAHIGSWDWDLVTDEMYWSDEIYRIFGLTTQESCSSYNEILSHTHPDDREYVDNAIKRALKGKPFDINHRIILADGEERVVHVQGEVIFEEKNAPVRMRGTVQDITESKKAEEKLKKLADAVESSDDAIITESLDGTITSWNKGAEEIYGYSAEEILGKNVSILEPDNLKGEVKQLIEKIKQREKIQRYRTLRLKKDGTIINISITLSPVFDSSGELVAVSAVVRNITERIKAEEALANIEIARKKEIHHRIKNNLQVISSLLDLQAEKFKNKQYIHDSEVLEAFRVSQDRVISMALIHEELHKGEGLDTLNFSPYIEELAENLFLTYKLGNTDISLNMDLEENSLFNMDIAVPLGIIVNELVSNSLKHAFPGRDKGTVKIKLRREENKECMDKQLKDENKNENKGFKKANFTLTVSDNGVGMPESFDLEYSETLGMHLVSILVDQLEGELELKRDAGTAFVIRFTVAEKR</sequence>
<dbReference type="GeneID" id="24830199"/>
<dbReference type="Pfam" id="PF02518">
    <property type="entry name" value="HATPase_c"/>
    <property type="match status" value="1"/>
</dbReference>
<feature type="domain" description="PAC" evidence="10">
    <location>
        <begin position="181"/>
        <end position="233"/>
    </location>
</feature>
<gene>
    <name evidence="11" type="ORF">MSHOH_1037</name>
</gene>
<evidence type="ECO:0000256" key="1">
    <source>
        <dbReference type="ARBA" id="ARBA00022553"/>
    </source>
</evidence>
<evidence type="ECO:0000259" key="8">
    <source>
        <dbReference type="PROSITE" id="PS50109"/>
    </source>
</evidence>
<dbReference type="Pfam" id="PF13426">
    <property type="entry name" value="PAS_9"/>
    <property type="match status" value="1"/>
</dbReference>
<dbReference type="PANTHER" id="PTHR43065">
    <property type="entry name" value="SENSOR HISTIDINE KINASE"/>
    <property type="match status" value="1"/>
</dbReference>
<reference evidence="11 12" key="1">
    <citation type="submission" date="2014-07" db="EMBL/GenBank/DDBJ databases">
        <title>Methanogenic archaea and the global carbon cycle.</title>
        <authorList>
            <person name="Henriksen J.R."/>
            <person name="Luke J."/>
            <person name="Reinhart S."/>
            <person name="Benedict M.N."/>
            <person name="Youngblut N.D."/>
            <person name="Metcalf M.E."/>
            <person name="Whitaker R.J."/>
            <person name="Metcalf W.W."/>
        </authorList>
    </citation>
    <scope>NUCLEOTIDE SEQUENCE [LARGE SCALE GENOMIC DNA]</scope>
    <source>
        <strain evidence="11 12">HB-1</strain>
    </source>
</reference>
<dbReference type="Pfam" id="PF07568">
    <property type="entry name" value="HisKA_2"/>
    <property type="match status" value="1"/>
</dbReference>
<dbReference type="PROSITE" id="PS50109">
    <property type="entry name" value="HIS_KIN"/>
    <property type="match status" value="1"/>
</dbReference>
<dbReference type="FunFam" id="3.30.450.20:FF:000088">
    <property type="entry name" value="Sensory transduction histidine kinase"/>
    <property type="match status" value="1"/>
</dbReference>
<dbReference type="AlphaFoldDB" id="A0A0E3WTA7"/>
<dbReference type="InterPro" id="IPR000014">
    <property type="entry name" value="PAS"/>
</dbReference>
<keyword evidence="5" id="KW-0067">ATP-binding</keyword>
<feature type="domain" description="PAC" evidence="10">
    <location>
        <begin position="787"/>
        <end position="841"/>
    </location>
</feature>
<dbReference type="InterPro" id="IPR013655">
    <property type="entry name" value="PAS_fold_3"/>
</dbReference>
<dbReference type="SMART" id="SM00387">
    <property type="entry name" value="HATPase_c"/>
    <property type="match status" value="1"/>
</dbReference>
<dbReference type="SUPFAM" id="SSF55874">
    <property type="entry name" value="ATPase domain of HSP90 chaperone/DNA topoisomerase II/histidine kinase"/>
    <property type="match status" value="1"/>
</dbReference>
<keyword evidence="7" id="KW-0175">Coiled coil</keyword>
<keyword evidence="1" id="KW-0597">Phosphoprotein</keyword>
<dbReference type="InterPro" id="IPR001610">
    <property type="entry name" value="PAC"/>
</dbReference>
<dbReference type="HOGENOM" id="CLU_000445_114_57_2"/>
<dbReference type="InterPro" id="IPR011495">
    <property type="entry name" value="Sig_transdc_His_kin_sub2_dim/P"/>
</dbReference>
<feature type="domain" description="PAS" evidence="9">
    <location>
        <begin position="618"/>
        <end position="665"/>
    </location>
</feature>
<dbReference type="InterPro" id="IPR035965">
    <property type="entry name" value="PAS-like_dom_sf"/>
</dbReference>
<dbReference type="InterPro" id="IPR000700">
    <property type="entry name" value="PAS-assoc_C"/>
</dbReference>
<protein>
    <submittedName>
        <fullName evidence="11">Sensory transduction histidine kinase</fullName>
    </submittedName>
</protein>
<dbReference type="InterPro" id="IPR013767">
    <property type="entry name" value="PAS_fold"/>
</dbReference>
<keyword evidence="12" id="KW-1185">Reference proteome</keyword>
<dbReference type="EMBL" id="CP009516">
    <property type="protein sequence ID" value="AKB77520.1"/>
    <property type="molecule type" value="Genomic_DNA"/>
</dbReference>
<dbReference type="SMART" id="SM00091">
    <property type="entry name" value="PAS"/>
    <property type="match status" value="5"/>
</dbReference>
<dbReference type="PROSITE" id="PS50113">
    <property type="entry name" value="PAC"/>
    <property type="match status" value="4"/>
</dbReference>
<evidence type="ECO:0000256" key="7">
    <source>
        <dbReference type="SAM" id="Coils"/>
    </source>
</evidence>
<dbReference type="Gene3D" id="2.10.70.100">
    <property type="match status" value="2"/>
</dbReference>
<keyword evidence="3" id="KW-0547">Nucleotide-binding</keyword>
<evidence type="ECO:0000259" key="10">
    <source>
        <dbReference type="PROSITE" id="PS50113"/>
    </source>
</evidence>
<keyword evidence="4 11" id="KW-0418">Kinase</keyword>
<dbReference type="InterPro" id="IPR018771">
    <property type="entry name" value="PocR_dom"/>
</dbReference>
<feature type="domain" description="PAC" evidence="10">
    <location>
        <begin position="514"/>
        <end position="567"/>
    </location>
</feature>
<evidence type="ECO:0000256" key="6">
    <source>
        <dbReference type="ARBA" id="ARBA00023012"/>
    </source>
</evidence>
<evidence type="ECO:0000313" key="12">
    <source>
        <dbReference type="Proteomes" id="UP000033101"/>
    </source>
</evidence>
<dbReference type="STRING" id="1434110.MSHOH_1037"/>
<accession>A0A0E3WTA7</accession>
<dbReference type="PANTHER" id="PTHR43065:SF23">
    <property type="entry name" value="SENSOR HISTIDINE KINASE PDTAS"/>
    <property type="match status" value="1"/>
</dbReference>
<dbReference type="SMART" id="SM00086">
    <property type="entry name" value="PAC"/>
    <property type="match status" value="4"/>
</dbReference>
<dbReference type="Gene3D" id="3.30.450.20">
    <property type="entry name" value="PAS domain"/>
    <property type="match status" value="4"/>
</dbReference>
<dbReference type="InterPro" id="IPR036890">
    <property type="entry name" value="HATPase_C_sf"/>
</dbReference>